<dbReference type="EMBL" id="MUGV01000013">
    <property type="protein sequence ID" value="OXA80321.1"/>
    <property type="molecule type" value="Genomic_DNA"/>
</dbReference>
<dbReference type="RefSeq" id="WP_074658494.1">
    <property type="nucleotide sequence ID" value="NZ_MUGV01000013.1"/>
</dbReference>
<accession>A0ABX4BTB9</accession>
<keyword evidence="1" id="KW-1133">Transmembrane helix</keyword>
<gene>
    <name evidence="2" type="ORF">B0A65_06725</name>
</gene>
<comment type="caution">
    <text evidence="2">The sequence shown here is derived from an EMBL/GenBank/DDBJ whole genome shotgun (WGS) entry which is preliminary data.</text>
</comment>
<keyword evidence="1" id="KW-0472">Membrane</keyword>
<organism evidence="2 3">
    <name type="scientific">Flavobacterium frigidimaris</name>
    <dbReference type="NCBI Taxonomy" id="262320"/>
    <lineage>
        <taxon>Bacteria</taxon>
        <taxon>Pseudomonadati</taxon>
        <taxon>Bacteroidota</taxon>
        <taxon>Flavobacteriia</taxon>
        <taxon>Flavobacteriales</taxon>
        <taxon>Flavobacteriaceae</taxon>
        <taxon>Flavobacterium</taxon>
    </lineage>
</organism>
<evidence type="ECO:0000313" key="2">
    <source>
        <dbReference type="EMBL" id="OXA80321.1"/>
    </source>
</evidence>
<evidence type="ECO:0000256" key="1">
    <source>
        <dbReference type="SAM" id="Phobius"/>
    </source>
</evidence>
<sequence>MENLITQENLEDIRELIENKIKDVPGELILVSALGSILLSSYLNKTGHGQAASIIGSLAVPIVGIGLAKYKDLLKSKIDSFEKPEPEIS</sequence>
<evidence type="ECO:0000313" key="3">
    <source>
        <dbReference type="Proteomes" id="UP000198382"/>
    </source>
</evidence>
<dbReference type="Proteomes" id="UP000198382">
    <property type="component" value="Unassembled WGS sequence"/>
</dbReference>
<reference evidence="2 3" key="1">
    <citation type="submission" date="2016-11" db="EMBL/GenBank/DDBJ databases">
        <title>Whole genomes of Flavobacteriaceae.</title>
        <authorList>
            <person name="Stine C."/>
            <person name="Li C."/>
            <person name="Tadesse D."/>
        </authorList>
    </citation>
    <scope>NUCLEOTIDE SEQUENCE [LARGE SCALE GENOMIC DNA]</scope>
    <source>
        <strain evidence="2 3">DSM 15937</strain>
    </source>
</reference>
<name>A0ABX4BTB9_FLAFR</name>
<proteinExistence type="predicted"/>
<keyword evidence="3" id="KW-1185">Reference proteome</keyword>
<keyword evidence="1" id="KW-0812">Transmembrane</keyword>
<feature type="transmembrane region" description="Helical" evidence="1">
    <location>
        <begin position="49"/>
        <end position="68"/>
    </location>
</feature>
<protein>
    <submittedName>
        <fullName evidence="2">Uncharacterized protein</fullName>
    </submittedName>
</protein>